<evidence type="ECO:0000256" key="9">
    <source>
        <dbReference type="SAM" id="MobiDB-lite"/>
    </source>
</evidence>
<feature type="region of interest" description="Disordered" evidence="9">
    <location>
        <begin position="133"/>
        <end position="154"/>
    </location>
</feature>
<dbReference type="GO" id="GO:0000785">
    <property type="term" value="C:chromatin"/>
    <property type="evidence" value="ECO:0000318"/>
    <property type="project" value="GO_Central"/>
</dbReference>
<dbReference type="OMA" id="WNICRID"/>
<dbReference type="GO" id="GO:0070987">
    <property type="term" value="P:error-free translesion synthesis"/>
    <property type="evidence" value="ECO:0007669"/>
    <property type="project" value="EnsemblFungi"/>
</dbReference>
<feature type="domain" description="Helicase ATP-binding" evidence="10">
    <location>
        <begin position="199"/>
        <end position="366"/>
    </location>
</feature>
<dbReference type="InterPro" id="IPR001650">
    <property type="entry name" value="Helicase_C-like"/>
</dbReference>
<dbReference type="FunFam" id="3.40.50.10810:FF:000015">
    <property type="entry name" value="lymphoid-specific helicase isoform X1"/>
    <property type="match status" value="1"/>
</dbReference>
<dbReference type="GO" id="GO:0003677">
    <property type="term" value="F:DNA binding"/>
    <property type="evidence" value="ECO:0000318"/>
    <property type="project" value="GO_Central"/>
</dbReference>
<dbReference type="PROSITE" id="PS51192">
    <property type="entry name" value="HELICASE_ATP_BIND_1"/>
    <property type="match status" value="1"/>
</dbReference>
<evidence type="ECO:0000256" key="2">
    <source>
        <dbReference type="ARBA" id="ARBA00007025"/>
    </source>
</evidence>
<evidence type="ECO:0000256" key="1">
    <source>
        <dbReference type="ARBA" id="ARBA00004123"/>
    </source>
</evidence>
<protein>
    <submittedName>
        <fullName evidence="12">ADL098Cp</fullName>
    </submittedName>
</protein>
<dbReference type="InterPro" id="IPR038718">
    <property type="entry name" value="SNF2-like_sf"/>
</dbReference>
<dbReference type="EMBL" id="AE016817">
    <property type="protein sequence ID" value="AAS51822.1"/>
    <property type="molecule type" value="Genomic_DNA"/>
</dbReference>
<comment type="similarity">
    <text evidence="2">Belongs to the SNF2/RAD54 helicase family.</text>
</comment>
<dbReference type="InParanoid" id="Q75AM1"/>
<evidence type="ECO:0000256" key="7">
    <source>
        <dbReference type="ARBA" id="ARBA00023054"/>
    </source>
</evidence>
<dbReference type="RefSeq" id="NP_983998.1">
    <property type="nucleotide sequence ID" value="NM_209351.1"/>
</dbReference>
<evidence type="ECO:0000256" key="5">
    <source>
        <dbReference type="ARBA" id="ARBA00022806"/>
    </source>
</evidence>
<evidence type="ECO:0000256" key="3">
    <source>
        <dbReference type="ARBA" id="ARBA00022741"/>
    </source>
</evidence>
<evidence type="ECO:0000259" key="10">
    <source>
        <dbReference type="PROSITE" id="PS51192"/>
    </source>
</evidence>
<organism evidence="12 13">
    <name type="scientific">Eremothecium gossypii (strain ATCC 10895 / CBS 109.51 / FGSC 9923 / NRRL Y-1056)</name>
    <name type="common">Yeast</name>
    <name type="synonym">Ashbya gossypii</name>
    <dbReference type="NCBI Taxonomy" id="284811"/>
    <lineage>
        <taxon>Eukaryota</taxon>
        <taxon>Fungi</taxon>
        <taxon>Dikarya</taxon>
        <taxon>Ascomycota</taxon>
        <taxon>Saccharomycotina</taxon>
        <taxon>Saccharomycetes</taxon>
        <taxon>Saccharomycetales</taxon>
        <taxon>Saccharomycetaceae</taxon>
        <taxon>Eremothecium</taxon>
    </lineage>
</organism>
<dbReference type="FunFam" id="3.40.50.300:FF:003023">
    <property type="entry name" value="Uncharacterized ATP-dependent helicase IRC5"/>
    <property type="match status" value="1"/>
</dbReference>
<feature type="domain" description="Helicase C-terminal" evidence="11">
    <location>
        <begin position="565"/>
        <end position="716"/>
    </location>
</feature>
<dbReference type="Pfam" id="PF00176">
    <property type="entry name" value="SNF2-rel_dom"/>
    <property type="match status" value="1"/>
</dbReference>
<dbReference type="InterPro" id="IPR000330">
    <property type="entry name" value="SNF2_N"/>
</dbReference>
<keyword evidence="3" id="KW-0547">Nucleotide-binding</keyword>
<dbReference type="GO" id="GO:0005634">
    <property type="term" value="C:nucleus"/>
    <property type="evidence" value="ECO:0000318"/>
    <property type="project" value="GO_Central"/>
</dbReference>
<sequence length="804" mass="92106">MTRLRTRAAKSGVRVDYREQDQNFLYEVEASSSDEVDIIKDATATWLEDEKVELDITLDSDAEGDAELDAELDMNRRRAEKSAAAASEDAQDTEKDLDAYAVQERVDRLQEFVRQSKVYSGIIADTLLHRAQERQSEQASSAAAPGPARKKPKTVVEFFKRSKQQPADEKQPEPSIQQPTLVRNCTLKPYQVEGVNWLITLYENGLNGILADEMGLGKTIQSIALLAFIYEMDTRGPFLVTAPLSVVDNWITEFEKFAPSIPVLKYYSADGPGKRHAILKEFFRKNSGEGVVVTSYEIVMRDMNVILSHQWKFLIVDEGHRLKNINCKLIRELKRINTFNRLLLTGTPLQNNLAELWSLLNFILPDVFADFEIFSKWFDFSDLDLKTSSQRWDKIIGEELEKNLVTNLHTILKPFLLRRLKRVVLADALPPKREYIINCPLTPLQTRFYKMALAGKLKRTVFTQAIKEFFTLNREHIGSVSNKTIREFIDYKTSDEEIQASKVITDMEKLYEQHIHKELRNKRLQNLMMQLRQIVDSTFLFYFPYLKAEDLQLPVLLQTSGKLQILQQLLPRLLAAKHKVLIFSQFVSMLDLIEDWCELNNYSACRIDGSMDNETRREQINSFSEKGSPHSLFLLSTRAGGLGINLTAADSVILFDNDWNPQVDLQAMDRSHRIGQQHPVIVYRLYCDKTVESVILARATNKRKLEQLVIQMGKFSTLKKLALNEHSFLTLGTQTASNNNARELVQELSKLLLDSESTFSFSSAGPLTDEELEVLTDRSIQAYKITDTEYPHIKLFETSSGFDN</sequence>
<dbReference type="InterPro" id="IPR014001">
    <property type="entry name" value="Helicase_ATP-bd"/>
</dbReference>
<accession>Q75AM1</accession>
<evidence type="ECO:0000313" key="13">
    <source>
        <dbReference type="Proteomes" id="UP000000591"/>
    </source>
</evidence>
<dbReference type="PROSITE" id="PS51194">
    <property type="entry name" value="HELICASE_CTER"/>
    <property type="match status" value="1"/>
</dbReference>
<evidence type="ECO:0000256" key="8">
    <source>
        <dbReference type="ARBA" id="ARBA00023242"/>
    </source>
</evidence>
<keyword evidence="13" id="KW-1185">Reference proteome</keyword>
<dbReference type="InterPro" id="IPR049730">
    <property type="entry name" value="SNF2/RAD54-like_C"/>
</dbReference>
<evidence type="ECO:0000313" key="12">
    <source>
        <dbReference type="EMBL" id="AAS51822.1"/>
    </source>
</evidence>
<dbReference type="GO" id="GO:0005524">
    <property type="term" value="F:ATP binding"/>
    <property type="evidence" value="ECO:0007669"/>
    <property type="project" value="UniProtKB-KW"/>
</dbReference>
<dbReference type="eggNOG" id="KOG0385">
    <property type="taxonomic scope" value="Eukaryota"/>
</dbReference>
<dbReference type="KEGG" id="ago:AGOS_ADL098C"/>
<feature type="compositionally biased region" description="Acidic residues" evidence="9">
    <location>
        <begin position="58"/>
        <end position="72"/>
    </location>
</feature>
<gene>
    <name evidence="12" type="ORF">AGOS_ADL098C</name>
</gene>
<keyword evidence="7" id="KW-0175">Coiled coil</keyword>
<reference evidence="13" key="2">
    <citation type="journal article" date="2013" name="G3 (Bethesda)">
        <title>Genomes of Ashbya fungi isolated from insects reveal four mating-type loci, numerous translocations, lack of transposons, and distinct gene duplications.</title>
        <authorList>
            <person name="Dietrich F.S."/>
            <person name="Voegeli S."/>
            <person name="Kuo S."/>
            <person name="Philippsen P."/>
        </authorList>
    </citation>
    <scope>GENOME REANNOTATION</scope>
    <source>
        <strain evidence="13">ATCC 10895 / CBS 109.51 / FGSC 9923 / NRRL Y-1056</strain>
    </source>
</reference>
<dbReference type="SMART" id="SM00487">
    <property type="entry name" value="DEXDc"/>
    <property type="match status" value="1"/>
</dbReference>
<dbReference type="PANTHER" id="PTHR10799">
    <property type="entry name" value="SNF2/RAD54 HELICASE FAMILY"/>
    <property type="match status" value="1"/>
</dbReference>
<evidence type="ECO:0000256" key="4">
    <source>
        <dbReference type="ARBA" id="ARBA00022801"/>
    </source>
</evidence>
<keyword evidence="8" id="KW-0539">Nucleus</keyword>
<dbReference type="GO" id="GO:0003682">
    <property type="term" value="F:chromatin binding"/>
    <property type="evidence" value="ECO:0000318"/>
    <property type="project" value="GO_Central"/>
</dbReference>
<name>Q75AM1_EREGS</name>
<reference evidence="12 13" key="1">
    <citation type="journal article" date="2004" name="Science">
        <title>The Ashbya gossypii genome as a tool for mapping the ancient Saccharomyces cerevisiae genome.</title>
        <authorList>
            <person name="Dietrich F.S."/>
            <person name="Voegeli S."/>
            <person name="Brachat S."/>
            <person name="Lerch A."/>
            <person name="Gates K."/>
            <person name="Steiner S."/>
            <person name="Mohr C."/>
            <person name="Pohlmann R."/>
            <person name="Luedi P."/>
            <person name="Choi S."/>
            <person name="Wing R.A."/>
            <person name="Flavier A."/>
            <person name="Gaffney T.D."/>
            <person name="Philippsen P."/>
        </authorList>
    </citation>
    <scope>NUCLEOTIDE SEQUENCE [LARGE SCALE GENOMIC DNA]</scope>
    <source>
        <strain evidence="13">ATCC 10895 / CBS 109.51 / FGSC 9923 / NRRL Y-1056</strain>
    </source>
</reference>
<dbReference type="HOGENOM" id="CLU_000315_17_3_1"/>
<dbReference type="GeneID" id="4620140"/>
<comment type="subcellular location">
    <subcellularLocation>
        <location evidence="1">Nucleus</location>
    </subcellularLocation>
</comment>
<dbReference type="CDD" id="cd18793">
    <property type="entry name" value="SF2_C_SNF"/>
    <property type="match status" value="1"/>
</dbReference>
<dbReference type="FunCoup" id="Q75AM1">
    <property type="interactions" value="531"/>
</dbReference>
<dbReference type="SUPFAM" id="SSF52540">
    <property type="entry name" value="P-loop containing nucleoside triphosphate hydrolases"/>
    <property type="match status" value="2"/>
</dbReference>
<dbReference type="GO" id="GO:0031507">
    <property type="term" value="P:heterochromatin formation"/>
    <property type="evidence" value="ECO:0000318"/>
    <property type="project" value="GO_Central"/>
</dbReference>
<evidence type="ECO:0000256" key="6">
    <source>
        <dbReference type="ARBA" id="ARBA00022840"/>
    </source>
</evidence>
<dbReference type="InterPro" id="IPR027417">
    <property type="entry name" value="P-loop_NTPase"/>
</dbReference>
<dbReference type="GO" id="GO:0045944">
    <property type="term" value="P:positive regulation of transcription by RNA polymerase II"/>
    <property type="evidence" value="ECO:0000318"/>
    <property type="project" value="GO_Central"/>
</dbReference>
<dbReference type="STRING" id="284811.Q75AM1"/>
<proteinExistence type="inferred from homology"/>
<dbReference type="GO" id="GO:0016787">
    <property type="term" value="F:hydrolase activity"/>
    <property type="evidence" value="ECO:0007669"/>
    <property type="project" value="UniProtKB-KW"/>
</dbReference>
<dbReference type="SMART" id="SM00490">
    <property type="entry name" value="HELICc"/>
    <property type="match status" value="1"/>
</dbReference>
<keyword evidence="6" id="KW-0067">ATP-binding</keyword>
<feature type="region of interest" description="Disordered" evidence="9">
    <location>
        <begin position="58"/>
        <end position="95"/>
    </location>
</feature>
<dbReference type="Proteomes" id="UP000000591">
    <property type="component" value="Chromosome IV"/>
</dbReference>
<dbReference type="Gene3D" id="3.40.50.10810">
    <property type="entry name" value="Tandem AAA-ATPase domain"/>
    <property type="match status" value="1"/>
</dbReference>
<dbReference type="Pfam" id="PF00271">
    <property type="entry name" value="Helicase_C"/>
    <property type="match status" value="1"/>
</dbReference>
<dbReference type="OrthoDB" id="5857104at2759"/>
<keyword evidence="5" id="KW-0347">Helicase</keyword>
<dbReference type="Gene3D" id="3.40.50.300">
    <property type="entry name" value="P-loop containing nucleotide triphosphate hydrolases"/>
    <property type="match status" value="1"/>
</dbReference>
<evidence type="ECO:0000259" key="11">
    <source>
        <dbReference type="PROSITE" id="PS51194"/>
    </source>
</evidence>
<dbReference type="GO" id="GO:0006312">
    <property type="term" value="P:mitotic recombination"/>
    <property type="evidence" value="ECO:0007669"/>
    <property type="project" value="EnsemblFungi"/>
</dbReference>
<dbReference type="AlphaFoldDB" id="Q75AM1"/>
<keyword evidence="4" id="KW-0378">Hydrolase</keyword>
<dbReference type="GO" id="GO:0004386">
    <property type="term" value="F:helicase activity"/>
    <property type="evidence" value="ECO:0007669"/>
    <property type="project" value="UniProtKB-KW"/>
</dbReference>
<dbReference type="GO" id="GO:0140750">
    <property type="term" value="F:nucleosome array spacer activity"/>
    <property type="evidence" value="ECO:0000318"/>
    <property type="project" value="GO_Central"/>
</dbReference>
<feature type="compositionally biased region" description="Low complexity" evidence="9">
    <location>
        <begin position="137"/>
        <end position="147"/>
    </location>
</feature>